<dbReference type="EMBL" id="JADOUF010000001">
    <property type="protein sequence ID" value="MBG6137788.1"/>
    <property type="molecule type" value="Genomic_DNA"/>
</dbReference>
<proteinExistence type="predicted"/>
<dbReference type="PANTHER" id="PTHR33973">
    <property type="entry name" value="OS07G0153300 PROTEIN"/>
    <property type="match status" value="1"/>
</dbReference>
<gene>
    <name evidence="1" type="ORF">IW245_003982</name>
</gene>
<name>A0A8J7GT02_9ACTN</name>
<dbReference type="InterPro" id="IPR010775">
    <property type="entry name" value="DUF1365"/>
</dbReference>
<comment type="caution">
    <text evidence="1">The sequence shown here is derived from an EMBL/GenBank/DDBJ whole genome shotgun (WGS) entry which is preliminary data.</text>
</comment>
<dbReference type="AlphaFoldDB" id="A0A8J7GT02"/>
<accession>A0A8J7GT02</accession>
<reference evidence="1" key="1">
    <citation type="submission" date="2020-11" db="EMBL/GenBank/DDBJ databases">
        <title>Sequencing the genomes of 1000 actinobacteria strains.</title>
        <authorList>
            <person name="Klenk H.-P."/>
        </authorList>
    </citation>
    <scope>NUCLEOTIDE SEQUENCE</scope>
    <source>
        <strain evidence="1">DSM 45356</strain>
    </source>
</reference>
<evidence type="ECO:0000313" key="1">
    <source>
        <dbReference type="EMBL" id="MBG6137788.1"/>
    </source>
</evidence>
<dbReference type="Proteomes" id="UP000622552">
    <property type="component" value="Unassembled WGS sequence"/>
</dbReference>
<dbReference type="PANTHER" id="PTHR33973:SF4">
    <property type="entry name" value="OS07G0153300 PROTEIN"/>
    <property type="match status" value="1"/>
</dbReference>
<dbReference type="RefSeq" id="WP_197004610.1">
    <property type="nucleotide sequence ID" value="NZ_BONS01000024.1"/>
</dbReference>
<organism evidence="1 2">
    <name type="scientific">Longispora fulva</name>
    <dbReference type="NCBI Taxonomy" id="619741"/>
    <lineage>
        <taxon>Bacteria</taxon>
        <taxon>Bacillati</taxon>
        <taxon>Actinomycetota</taxon>
        <taxon>Actinomycetes</taxon>
        <taxon>Micromonosporales</taxon>
        <taxon>Micromonosporaceae</taxon>
        <taxon>Longispora</taxon>
    </lineage>
</organism>
<evidence type="ECO:0000313" key="2">
    <source>
        <dbReference type="Proteomes" id="UP000622552"/>
    </source>
</evidence>
<protein>
    <submittedName>
        <fullName evidence="1">DUF1365 family protein</fullName>
    </submittedName>
</protein>
<dbReference type="Pfam" id="PF07103">
    <property type="entry name" value="DUF1365"/>
    <property type="match status" value="1"/>
</dbReference>
<sequence length="235" mass="26098">MTTATLYRCSLRHVRTGPVRHAFIYRTYQWLVDVDDLPTIPRPLRPLARFLAADHIGRSPSLRRNLDDYLATQGVDLGGGQILMLTHARVLGHVFNPLTVYWCHRPDGTQACVVAEVHNTYGGRHCYLLHPDARDAAHVDKDFYVSPFLPLTGTYRMSLPRPDHQLALTVTLRPEGGAPFVASLRGTLRAATVPGLLAAAFATLLVRLKIRRQGVSLYLKGLPVIPRTPSGERAP</sequence>
<keyword evidence="2" id="KW-1185">Reference proteome</keyword>